<sequence length="52" mass="5940">MLKVKEKEDIDGMVEMMKKMDATGRMLLLSNATVLLARQEMASRKKEPEKVS</sequence>
<protein>
    <submittedName>
        <fullName evidence="1">Uncharacterized protein</fullName>
    </submittedName>
</protein>
<name>A0ABR7I7R7_9FIRM</name>
<dbReference type="Proteomes" id="UP000621540">
    <property type="component" value="Unassembled WGS sequence"/>
</dbReference>
<gene>
    <name evidence="1" type="ORF">H8Z76_02855</name>
</gene>
<organism evidence="1 2">
    <name type="scientific">Roseburia yibonii</name>
    <dbReference type="NCBI Taxonomy" id="2763063"/>
    <lineage>
        <taxon>Bacteria</taxon>
        <taxon>Bacillati</taxon>
        <taxon>Bacillota</taxon>
        <taxon>Clostridia</taxon>
        <taxon>Lachnospirales</taxon>
        <taxon>Lachnospiraceae</taxon>
        <taxon>Roseburia</taxon>
    </lineage>
</organism>
<dbReference type="EMBL" id="JACOQH010000002">
    <property type="protein sequence ID" value="MBC5752972.1"/>
    <property type="molecule type" value="Genomic_DNA"/>
</dbReference>
<accession>A0ABR7I7R7</accession>
<evidence type="ECO:0000313" key="1">
    <source>
        <dbReference type="EMBL" id="MBC5752972.1"/>
    </source>
</evidence>
<comment type="caution">
    <text evidence="1">The sequence shown here is derived from an EMBL/GenBank/DDBJ whole genome shotgun (WGS) entry which is preliminary data.</text>
</comment>
<keyword evidence="2" id="KW-1185">Reference proteome</keyword>
<reference evidence="1 2" key="1">
    <citation type="submission" date="2020-08" db="EMBL/GenBank/DDBJ databases">
        <title>Genome public.</title>
        <authorList>
            <person name="Liu C."/>
            <person name="Sun Q."/>
        </authorList>
    </citation>
    <scope>NUCLEOTIDE SEQUENCE [LARGE SCALE GENOMIC DNA]</scope>
    <source>
        <strain evidence="1 2">BX0805</strain>
    </source>
</reference>
<dbReference type="RefSeq" id="WP_186981605.1">
    <property type="nucleotide sequence ID" value="NZ_JACOQH010000002.1"/>
</dbReference>
<evidence type="ECO:0000313" key="2">
    <source>
        <dbReference type="Proteomes" id="UP000621540"/>
    </source>
</evidence>
<proteinExistence type="predicted"/>